<protein>
    <recommendedName>
        <fullName evidence="3">Rpn family recombination-promoting nuclease/putative transposase</fullName>
    </recommendedName>
</protein>
<dbReference type="OrthoDB" id="1793581at2"/>
<accession>A0A1W1H5W8</accession>
<dbReference type="EMBL" id="FWEV01000023">
    <property type="protein sequence ID" value="SLM27873.1"/>
    <property type="molecule type" value="Genomic_DNA"/>
</dbReference>
<organism evidence="1 2">
    <name type="scientific">Desulfamplus magnetovallimortis</name>
    <dbReference type="NCBI Taxonomy" id="1246637"/>
    <lineage>
        <taxon>Bacteria</taxon>
        <taxon>Pseudomonadati</taxon>
        <taxon>Thermodesulfobacteriota</taxon>
        <taxon>Desulfobacteria</taxon>
        <taxon>Desulfobacterales</taxon>
        <taxon>Desulfobacteraceae</taxon>
        <taxon>Desulfamplus</taxon>
    </lineage>
</organism>
<dbReference type="Proteomes" id="UP000191931">
    <property type="component" value="Unassembled WGS sequence"/>
</dbReference>
<sequence>MTDFSDHNRVIRFDWAIKSLLRDKANFDVLEGFLCALLEDENIKILNLLESEGNQKQEDDKFNRVDLMVEDSNKRKIIIEIQNTRERDYLERLLFGTSKVIVENLRLGEDFKNISKVISISILYFNFGTGDDYLYKGTTQFIGMNTGNPLKIKEKVEVMDGLESKYKFVDKDIFPEYYFIQIYKFQDIIKRYIDEWIYMIKNEQVRDDFKSKNIDKAKDKLSYIHMSKSEKADYERYVVNLVRERDMITTAKMDGIEEGEKIGIEKGLKTVASQMLKKGESIDKISEFTGLAIEEIKKLN</sequence>
<dbReference type="Pfam" id="PF12784">
    <property type="entry name" value="PDDEXK_2"/>
    <property type="match status" value="1"/>
</dbReference>
<name>A0A1W1H5W8_9BACT</name>
<evidence type="ECO:0008006" key="3">
    <source>
        <dbReference type="Google" id="ProtNLM"/>
    </source>
</evidence>
<dbReference type="PANTHER" id="PTHR41317">
    <property type="entry name" value="PD-(D_E)XK NUCLEASE FAMILY TRANSPOSASE"/>
    <property type="match status" value="1"/>
</dbReference>
<dbReference type="RefSeq" id="WP_080804316.1">
    <property type="nucleotide sequence ID" value="NZ_LT828546.1"/>
</dbReference>
<evidence type="ECO:0000313" key="2">
    <source>
        <dbReference type="Proteomes" id="UP000191931"/>
    </source>
</evidence>
<evidence type="ECO:0000313" key="1">
    <source>
        <dbReference type="EMBL" id="SLM27873.1"/>
    </source>
</evidence>
<dbReference type="STRING" id="1246637.MTBBW1_1190001"/>
<gene>
    <name evidence="1" type="ORF">MTBBW1_1190001</name>
</gene>
<dbReference type="PANTHER" id="PTHR41317:SF1">
    <property type="entry name" value="PD-(D_E)XK NUCLEASE FAMILY TRANSPOSASE"/>
    <property type="match status" value="1"/>
</dbReference>
<reference evidence="1 2" key="1">
    <citation type="submission" date="2017-03" db="EMBL/GenBank/DDBJ databases">
        <authorList>
            <person name="Afonso C.L."/>
            <person name="Miller P.J."/>
            <person name="Scott M.A."/>
            <person name="Spackman E."/>
            <person name="Goraichik I."/>
            <person name="Dimitrov K.M."/>
            <person name="Suarez D.L."/>
            <person name="Swayne D.E."/>
        </authorList>
    </citation>
    <scope>NUCLEOTIDE SEQUENCE [LARGE SCALE GENOMIC DNA]</scope>
    <source>
        <strain evidence="1">PRJEB14757</strain>
    </source>
</reference>
<dbReference type="AlphaFoldDB" id="A0A1W1H5W8"/>
<keyword evidence="2" id="KW-1185">Reference proteome</keyword>
<proteinExistence type="predicted"/>